<protein>
    <submittedName>
        <fullName evidence="1">Uncharacterized protein</fullName>
    </submittedName>
</protein>
<dbReference type="Proteomes" id="UP000006222">
    <property type="component" value="Unassembled WGS sequence"/>
</dbReference>
<dbReference type="PATRIC" id="fig|991778.3.peg.850"/>
<gene>
    <name evidence="1" type="ORF">RBWH47_04150</name>
</gene>
<accession>F2AMB3</accession>
<proteinExistence type="predicted"/>
<evidence type="ECO:0000313" key="1">
    <source>
        <dbReference type="EMBL" id="EGF29191.1"/>
    </source>
</evidence>
<dbReference type="PROSITE" id="PS51318">
    <property type="entry name" value="TAT"/>
    <property type="match status" value="1"/>
</dbReference>
<reference evidence="1 2" key="1">
    <citation type="journal article" date="2013" name="Mar. Genomics">
        <title>Expression of sulfatases in Rhodopirellula baltica and the diversity of sulfatases in the genus Rhodopirellula.</title>
        <authorList>
            <person name="Wegner C.E."/>
            <person name="Richter-Heitmann T."/>
            <person name="Klindworth A."/>
            <person name="Klockow C."/>
            <person name="Richter M."/>
            <person name="Achstetter T."/>
            <person name="Glockner F.O."/>
            <person name="Harder J."/>
        </authorList>
    </citation>
    <scope>NUCLEOTIDE SEQUENCE [LARGE SCALE GENOMIC DNA]</scope>
    <source>
        <strain evidence="1 2">WH47</strain>
    </source>
</reference>
<comment type="caution">
    <text evidence="1">The sequence shown here is derived from an EMBL/GenBank/DDBJ whole genome shotgun (WGS) entry which is preliminary data.</text>
</comment>
<dbReference type="EMBL" id="AFAR01000050">
    <property type="protein sequence ID" value="EGF29191.1"/>
    <property type="molecule type" value="Genomic_DNA"/>
</dbReference>
<evidence type="ECO:0000313" key="2">
    <source>
        <dbReference type="Proteomes" id="UP000006222"/>
    </source>
</evidence>
<organism evidence="1 2">
    <name type="scientific">Rhodopirellula baltica WH47</name>
    <dbReference type="NCBI Taxonomy" id="991778"/>
    <lineage>
        <taxon>Bacteria</taxon>
        <taxon>Pseudomonadati</taxon>
        <taxon>Planctomycetota</taxon>
        <taxon>Planctomycetia</taxon>
        <taxon>Pirellulales</taxon>
        <taxon>Pirellulaceae</taxon>
        <taxon>Rhodopirellula</taxon>
    </lineage>
</organism>
<dbReference type="AlphaFoldDB" id="F2AMB3"/>
<name>F2AMB3_RHOBT</name>
<dbReference type="InterPro" id="IPR006311">
    <property type="entry name" value="TAT_signal"/>
</dbReference>
<sequence>MPLLRSGTLRAIRVDAVQMKSRWPAGEPQVNQDQVWIEQNRRRFLHTSALGVAATAISGVGMLSSESAETAEVASESALPERPASVEVLLPRDRVPLSFIIDDSTCLVNMGHFCNPQFAEAWPDRAEYQKPWKSWPREIPDSFVRQFGEWCADHDVKGKYSIVPNPACVGWLDRELPGWSRSELKSSLNLVRELMLPNWDIHPEMITHTRVIDLKTGRPMEKISSATMENSYPQEKKSVDELAAYLAYALRILKNCDLPCEGVTTPGGFGGKVQKELPFAVDQAVRDVYGAELPHYFKYVVSNDESTEPKLEHLRGVGTNDVRLTVNVPAGTGDWFGGWQGDSLSEPDRYCNPDATNGRMVELIQRRQPAVMLCHWPGMYSNGSQEGFRSFQRVVESLATRFGDETLWMKVSEIARYWAAKQLTEIEHVGNRLKLNAPFATEKFTVRMDGGIGPVSVQHDGDSVLLKETTLRSGLDSGTWFSNENDLVACFDLPKGTTHLVIGETP</sequence>